<feature type="domain" description="DUF5614" evidence="4">
    <location>
        <begin position="244"/>
        <end position="337"/>
    </location>
</feature>
<feature type="region of interest" description="Disordered" evidence="2">
    <location>
        <begin position="128"/>
        <end position="233"/>
    </location>
</feature>
<dbReference type="PANTHER" id="PTHR13379:SF0">
    <property type="entry name" value="UPF0415 PROTEIN C7ORF25"/>
    <property type="match status" value="1"/>
</dbReference>
<protein>
    <recommendedName>
        <fullName evidence="7">DUF1308 domain-containing protein</fullName>
    </recommendedName>
</protein>
<dbReference type="InterPro" id="IPR010733">
    <property type="entry name" value="DUF1308"/>
</dbReference>
<feature type="compositionally biased region" description="Polar residues" evidence="2">
    <location>
        <begin position="219"/>
        <end position="233"/>
    </location>
</feature>
<dbReference type="EMBL" id="FNXT01001221">
    <property type="protein sequence ID" value="SZX74771.1"/>
    <property type="molecule type" value="Genomic_DNA"/>
</dbReference>
<evidence type="ECO:0000259" key="3">
    <source>
        <dbReference type="Pfam" id="PF07000"/>
    </source>
</evidence>
<keyword evidence="6" id="KW-1185">Reference proteome</keyword>
<dbReference type="AlphaFoldDB" id="A0A383WBF6"/>
<evidence type="ECO:0000259" key="4">
    <source>
        <dbReference type="Pfam" id="PF18474"/>
    </source>
</evidence>
<organism evidence="5 6">
    <name type="scientific">Tetradesmus obliquus</name>
    <name type="common">Green alga</name>
    <name type="synonym">Acutodesmus obliquus</name>
    <dbReference type="NCBI Taxonomy" id="3088"/>
    <lineage>
        <taxon>Eukaryota</taxon>
        <taxon>Viridiplantae</taxon>
        <taxon>Chlorophyta</taxon>
        <taxon>core chlorophytes</taxon>
        <taxon>Chlorophyceae</taxon>
        <taxon>CS clade</taxon>
        <taxon>Sphaeropleales</taxon>
        <taxon>Scenedesmaceae</taxon>
        <taxon>Tetradesmus</taxon>
    </lineage>
</organism>
<proteinExistence type="inferred from homology"/>
<dbReference type="PANTHER" id="PTHR13379">
    <property type="entry name" value="UNCHARACTERIZED DUF1308"/>
    <property type="match status" value="1"/>
</dbReference>
<evidence type="ECO:0000313" key="5">
    <source>
        <dbReference type="EMBL" id="SZX74771.1"/>
    </source>
</evidence>
<feature type="domain" description="DUF1308" evidence="3">
    <location>
        <begin position="356"/>
        <end position="452"/>
    </location>
</feature>
<dbReference type="Pfam" id="PF18474">
    <property type="entry name" value="DUF5614"/>
    <property type="match status" value="1"/>
</dbReference>
<feature type="compositionally biased region" description="Low complexity" evidence="2">
    <location>
        <begin position="150"/>
        <end position="205"/>
    </location>
</feature>
<comment type="similarity">
    <text evidence="1">Belongs to the UPF0415 family.</text>
</comment>
<evidence type="ECO:0000256" key="2">
    <source>
        <dbReference type="SAM" id="MobiDB-lite"/>
    </source>
</evidence>
<sequence>MALPQLHIQGPLKDMGRAPPSLAELEQLLASSMETVQAFKAANPHISNLQKLSNRIKRDLLFVTRQQQEVQEQQGSSEQQADLEQFGGLTESRLQGIINNLRGFHGELMALHEAPGVVAVCKKFSSEPPKVWAPSCNMTQKPRAGGSSSSPVAADGEADAAGDSGYSSDSSAYGSSPASAGSSGVFALKGTGTSSHGTGGQQQQQLPASKRTYRRSNDELQQGPASPQNGSNVNAAAAAAAAAAGSESLLVEVDVVAHEGLTWIEVKNQELFGLDSVHWQGSSHTKGLAQQVAALQAVAAAPVNSRRWRCPAVVVFFPSGVSAEVAAALRAMGVAVADGPGSVAALPVPQPPSITNLDVTSLCALVSEVSWGDPHSPQLQAWAARTVHWRDCLAAQIQQPLLPQLHACLDNSQQLVTSCLAVQQFQALMDMFSGPIEQQRWQELLQRVAVYHCTPPEGDPQAGAGQFECAYCSSANGTGSSSSTAGLAVVAAAGVEAASGAGNGSSSDMQGQQQQQQQQLLLYTEPQRIARIDKLGKQQRAVFGLGDALQATTLTANGNAVRCCEQYGVKLEAVLHRPVWLTGM</sequence>
<accession>A0A383WBF6</accession>
<evidence type="ECO:0000256" key="1">
    <source>
        <dbReference type="ARBA" id="ARBA00006588"/>
    </source>
</evidence>
<dbReference type="Pfam" id="PF07000">
    <property type="entry name" value="DUF1308"/>
    <property type="match status" value="1"/>
</dbReference>
<evidence type="ECO:0000313" key="6">
    <source>
        <dbReference type="Proteomes" id="UP000256970"/>
    </source>
</evidence>
<name>A0A383WBF6_TETOB</name>
<gene>
    <name evidence="5" type="ORF">BQ4739_LOCUS15089</name>
</gene>
<reference evidence="5 6" key="1">
    <citation type="submission" date="2016-10" db="EMBL/GenBank/DDBJ databases">
        <authorList>
            <person name="Cai Z."/>
        </authorList>
    </citation>
    <scope>NUCLEOTIDE SEQUENCE [LARGE SCALE GENOMIC DNA]</scope>
</reference>
<dbReference type="InterPro" id="IPR041076">
    <property type="entry name" value="DUF5614"/>
</dbReference>
<evidence type="ECO:0008006" key="7">
    <source>
        <dbReference type="Google" id="ProtNLM"/>
    </source>
</evidence>
<dbReference type="STRING" id="3088.A0A383WBF6"/>
<dbReference type="Proteomes" id="UP000256970">
    <property type="component" value="Unassembled WGS sequence"/>
</dbReference>